<reference evidence="2 3" key="1">
    <citation type="submission" date="2019-09" db="EMBL/GenBank/DDBJ databases">
        <title>H2 Metabolism Revealed by Metagenomic Analysis in Subglacial Sediment of East Antarctica.</title>
        <authorList>
            <person name="Yang Z."/>
            <person name="Zhang Y."/>
            <person name="Lv Y."/>
            <person name="Yan W."/>
            <person name="Xiao X."/>
            <person name="Sun B."/>
            <person name="Ma H."/>
        </authorList>
    </citation>
    <scope>NUCLEOTIDE SEQUENCE [LARGE SCALE GENOMIC DNA]</scope>
    <source>
        <strain evidence="2">Bin2_2</strain>
    </source>
</reference>
<dbReference type="Gene3D" id="1.20.1600.10">
    <property type="entry name" value="Outer membrane efflux proteins (OEP)"/>
    <property type="match status" value="1"/>
</dbReference>
<comment type="caution">
    <text evidence="2">The sequence shown here is derived from an EMBL/GenBank/DDBJ whole genome shotgun (WGS) entry which is preliminary data.</text>
</comment>
<dbReference type="InterPro" id="IPR010131">
    <property type="entry name" value="MdtP/NodT-like"/>
</dbReference>
<dbReference type="SUPFAM" id="SSF56954">
    <property type="entry name" value="Outer membrane efflux proteins (OEP)"/>
    <property type="match status" value="1"/>
</dbReference>
<dbReference type="AlphaFoldDB" id="A0A7C9KYL5"/>
<evidence type="ECO:0000256" key="1">
    <source>
        <dbReference type="SAM" id="SignalP"/>
    </source>
</evidence>
<name>A0A7C9KYL5_9PROT</name>
<dbReference type="EMBL" id="JAAFGW010000119">
    <property type="protein sequence ID" value="NDP48470.1"/>
    <property type="molecule type" value="Genomic_DNA"/>
</dbReference>
<feature type="signal peptide" evidence="1">
    <location>
        <begin position="1"/>
        <end position="28"/>
    </location>
</feature>
<protein>
    <submittedName>
        <fullName evidence="2">TolC family protein</fullName>
    </submittedName>
</protein>
<dbReference type="GO" id="GO:0015562">
    <property type="term" value="F:efflux transmembrane transporter activity"/>
    <property type="evidence" value="ECO:0007669"/>
    <property type="project" value="InterPro"/>
</dbReference>
<dbReference type="PANTHER" id="PTHR30203">
    <property type="entry name" value="OUTER MEMBRANE CATION EFFLUX PROTEIN"/>
    <property type="match status" value="1"/>
</dbReference>
<dbReference type="PROSITE" id="PS51257">
    <property type="entry name" value="PROKAR_LIPOPROTEIN"/>
    <property type="match status" value="1"/>
</dbReference>
<evidence type="ECO:0000313" key="2">
    <source>
        <dbReference type="EMBL" id="NDP48470.1"/>
    </source>
</evidence>
<sequence>MKTNPYTPRTLVLALMSAALLGGCASFSKDGGFDAVQSATQSRIQKEVVWSRDDATRAQTQARVDTMLEQPLTDEAAVQIALLNNPGLQAAFNMLGIAEADLVSAQRLPNPGFSIGRLTRGEEVEWERSLHLNLARLLTMPMRTEIEQRLFEQTRSGLVLNVLRLAADTRKAWIIAVTANQSAQYQQQAMEAAEAGADLASRMAKVGNWSKLRQAREHSFYADAALAVARAEGAKVQARERLVRLMGLNSADQLKLPARLPGLPQSLPALPNVEQQAMDTRLDLQMTKLQTEALAKNLGLTRSARLINVLELGIINNSSNTEPQQRGYEITFELPLFDWGQSRVVAAESRYRQALERAREVAVNARSEVRVAYAMQQGQYAIAKHLRDEIVPLKKRISEENVLRYNGMLIGVFELLADARSQIVSVNAAIEAQRDYWLAESDLQMALVGTPGMMAAPSASSVSAEAAGGH</sequence>
<organism evidence="2 3">
    <name type="scientific">Sulfuriferula multivorans</name>
    <dbReference type="NCBI Taxonomy" id="1559896"/>
    <lineage>
        <taxon>Bacteria</taxon>
        <taxon>Pseudomonadati</taxon>
        <taxon>Pseudomonadota</taxon>
        <taxon>Betaproteobacteria</taxon>
        <taxon>Nitrosomonadales</taxon>
        <taxon>Sulfuricellaceae</taxon>
        <taxon>Sulfuriferula</taxon>
    </lineage>
</organism>
<dbReference type="PANTHER" id="PTHR30203:SF24">
    <property type="entry name" value="BLR4935 PROTEIN"/>
    <property type="match status" value="1"/>
</dbReference>
<keyword evidence="1" id="KW-0732">Signal</keyword>
<accession>A0A7C9KYL5</accession>
<dbReference type="Proteomes" id="UP000483432">
    <property type="component" value="Unassembled WGS sequence"/>
</dbReference>
<evidence type="ECO:0000313" key="3">
    <source>
        <dbReference type="Proteomes" id="UP000483432"/>
    </source>
</evidence>
<feature type="chain" id="PRO_5028889920" evidence="1">
    <location>
        <begin position="29"/>
        <end position="470"/>
    </location>
</feature>
<gene>
    <name evidence="2" type="ORF">GZ085_08805</name>
</gene>
<proteinExistence type="predicted"/>